<evidence type="ECO:0000256" key="4">
    <source>
        <dbReference type="ARBA" id="ARBA00023027"/>
    </source>
</evidence>
<dbReference type="GO" id="GO:0016779">
    <property type="term" value="F:nucleotidyltransferase activity"/>
    <property type="evidence" value="ECO:0007669"/>
    <property type="project" value="UniProtKB-KW"/>
</dbReference>
<proteinExistence type="predicted"/>
<dbReference type="Pfam" id="PF00644">
    <property type="entry name" value="PARP"/>
    <property type="match status" value="1"/>
</dbReference>
<dbReference type="SUPFAM" id="SSF56399">
    <property type="entry name" value="ADP-ribosylation"/>
    <property type="match status" value="1"/>
</dbReference>
<dbReference type="Gene3D" id="3.10.110.10">
    <property type="entry name" value="Ubiquitin Conjugating Enzyme"/>
    <property type="match status" value="1"/>
</dbReference>
<accession>A0A423VVW2</accession>
<keyword evidence="2" id="KW-0808">Transferase</keyword>
<evidence type="ECO:0000256" key="3">
    <source>
        <dbReference type="ARBA" id="ARBA00022695"/>
    </source>
</evidence>
<feature type="compositionally biased region" description="Basic and acidic residues" evidence="5">
    <location>
        <begin position="901"/>
        <end position="921"/>
    </location>
</feature>
<dbReference type="InterPro" id="IPR012317">
    <property type="entry name" value="Poly(ADP-ribose)pol_cat_dom"/>
</dbReference>
<protein>
    <recommendedName>
        <fullName evidence="6">UBC core domain-containing protein</fullName>
    </recommendedName>
</protein>
<gene>
    <name evidence="7" type="ORF">VSDG_05868</name>
</gene>
<dbReference type="InterPro" id="IPR000608">
    <property type="entry name" value="UBC"/>
</dbReference>
<evidence type="ECO:0000256" key="2">
    <source>
        <dbReference type="ARBA" id="ARBA00022679"/>
    </source>
</evidence>
<dbReference type="GO" id="GO:0003950">
    <property type="term" value="F:NAD+ poly-ADP-ribosyltransferase activity"/>
    <property type="evidence" value="ECO:0007669"/>
    <property type="project" value="InterPro"/>
</dbReference>
<dbReference type="Gene3D" id="3.90.228.10">
    <property type="match status" value="1"/>
</dbReference>
<keyword evidence="4" id="KW-0520">NAD</keyword>
<feature type="region of interest" description="Disordered" evidence="5">
    <location>
        <begin position="806"/>
        <end position="950"/>
    </location>
</feature>
<dbReference type="EMBL" id="LJZO01000025">
    <property type="protein sequence ID" value="ROV95118.1"/>
    <property type="molecule type" value="Genomic_DNA"/>
</dbReference>
<dbReference type="Pfam" id="PF00179">
    <property type="entry name" value="UQ_con"/>
    <property type="match status" value="1"/>
</dbReference>
<evidence type="ECO:0000259" key="6">
    <source>
        <dbReference type="PROSITE" id="PS50127"/>
    </source>
</evidence>
<comment type="caution">
    <text evidence="7">The sequence shown here is derived from an EMBL/GenBank/DDBJ whole genome shotgun (WGS) entry which is preliminary data.</text>
</comment>
<dbReference type="AlphaFoldDB" id="A0A423VVW2"/>
<feature type="domain" description="UBC core" evidence="6">
    <location>
        <begin position="954"/>
        <end position="1126"/>
    </location>
</feature>
<name>A0A423VVW2_CYTCH</name>
<keyword evidence="8" id="KW-1185">Reference proteome</keyword>
<feature type="compositionally biased region" description="Low complexity" evidence="5">
    <location>
        <begin position="806"/>
        <end position="816"/>
    </location>
</feature>
<keyword evidence="1" id="KW-0328">Glycosyltransferase</keyword>
<evidence type="ECO:0000256" key="1">
    <source>
        <dbReference type="ARBA" id="ARBA00022676"/>
    </source>
</evidence>
<dbReference type="InterPro" id="IPR016135">
    <property type="entry name" value="UBQ-conjugating_enzyme/RWD"/>
</dbReference>
<sequence>MSLKRFNSDVRAARQRLHETGIKGVSVIEQGDSDGEVVVTFIHGKLPKPLPIRVLAQNVDEYPDGNNFLLFIDSDDSTDTMNTTLEGLQNFTFGHKILEAITTLSTGIQHALSNIESVPGTTPDILRRIRSDLRKARGAGCRVSIIGGLDDSKPHLLSLSVRASKLGLSQEALEAWDVEASDYIVLLLRTEDLYPCAEKVAQSSAANFHIQFRFGKCSKYKPTLRQALAAFATTSQKSRDTTPPTEIDDHPFQKTFISASLEQFMNESFISLVKLRFRGCATWDDANTKLRNLSSMIHDDQAECKEKEPTNPISADMLEGKAMEAPSSSTGGPSGGSPNAPKALPSILLFDPFAEPEPSIPLIATHFALHYFVRCTEYCLRCHRQIDKEFEALKPFVCSDPLCLFQYITMGLGPSIEHEIITQPYVVDLLISLCYSSLQIATDIFPLPGRRGYPIRDFPSGLRLKIPSIVAGIATDEDPIKVTVDLKLREASFSCVADIDSITVGTWVVLRHSINHPTGRMGQAFDHHAYIKYIDRQTSSFTIELMRQDPSDPIVRGRIDMDLFPCSVEFDDLDEPGKAKAMIGILDTIPPVSHIREYLIKNPQSKLRSFYSISPAAATLLEWIVASNRSCILQISPVDDYHAQDKELLATIKTRNQEAIPSMNSCVQFRFAQGAPDKELRFHRALRDLQSQRKTKYPTLFAWHGSALGNWHSILRQGLDFKEVRHGRAFGHGVYFSQDFNTSSGYVSGGATWPYSALNASGVISLCEIVNAPKKFVATNPHLVVKQVDWIQCRYLFVQQQGRSTSSASSADAGTAIETISQDPNRSVRGPKNAVLEIPMKAIPGGRAEGQAKKQSSETSSPKRAYETVHSSGDSEEEDGADILFLMSSDDESSGRPSKRISSDPARDSSVDTARAREVTVRRPPTPPQTDFRPGNLDLSTLPRLPVPEWANSNSTKRLASDIKHMQKVQASTPLHELGWYIDFDKVENMFQWIVELHSFDPSLPLAQDMKKAGVTSVVLEVRFGREYPFSPPFLRVIRPRFLPFASGGGGHVTIGGAVCLELLTSTGWSPVTSMEAVFLSVRMAMSETEPAARLQTTSASARVFDYAANEALDAYVRFASSHGWKV</sequence>
<dbReference type="PANTHER" id="PTHR21328">
    <property type="entry name" value="POLY ADP-RIBOSE POLYMERASE FAMILY, MEMBER PARP"/>
    <property type="match status" value="1"/>
</dbReference>
<keyword evidence="3" id="KW-0548">Nucleotidyltransferase</keyword>
<dbReference type="SMART" id="SM00212">
    <property type="entry name" value="UBCc"/>
    <property type="match status" value="1"/>
</dbReference>
<evidence type="ECO:0000313" key="8">
    <source>
        <dbReference type="Proteomes" id="UP000284375"/>
    </source>
</evidence>
<evidence type="ECO:0000256" key="5">
    <source>
        <dbReference type="SAM" id="MobiDB-lite"/>
    </source>
</evidence>
<dbReference type="STRING" id="252740.A0A423VVW2"/>
<dbReference type="CDD" id="cd23802">
    <property type="entry name" value="UBCc_UBE2Q"/>
    <property type="match status" value="1"/>
</dbReference>
<organism evidence="7 8">
    <name type="scientific">Cytospora chrysosperma</name>
    <name type="common">Cytospora canker fungus</name>
    <name type="synonym">Sphaeria chrysosperma</name>
    <dbReference type="NCBI Taxonomy" id="252740"/>
    <lineage>
        <taxon>Eukaryota</taxon>
        <taxon>Fungi</taxon>
        <taxon>Dikarya</taxon>
        <taxon>Ascomycota</taxon>
        <taxon>Pezizomycotina</taxon>
        <taxon>Sordariomycetes</taxon>
        <taxon>Sordariomycetidae</taxon>
        <taxon>Diaporthales</taxon>
        <taxon>Cytosporaceae</taxon>
        <taxon>Cytospora</taxon>
    </lineage>
</organism>
<dbReference type="InterPro" id="IPR051838">
    <property type="entry name" value="ARTD_PARP"/>
</dbReference>
<reference evidence="7 8" key="1">
    <citation type="submission" date="2015-09" db="EMBL/GenBank/DDBJ databases">
        <title>Host preference determinants of Valsa canker pathogens revealed by comparative genomics.</title>
        <authorList>
            <person name="Yin Z."/>
            <person name="Huang L."/>
        </authorList>
    </citation>
    <scope>NUCLEOTIDE SEQUENCE [LARGE SCALE GENOMIC DNA]</scope>
    <source>
        <strain evidence="7 8">YSFL</strain>
    </source>
</reference>
<dbReference type="PROSITE" id="PS50127">
    <property type="entry name" value="UBC_2"/>
    <property type="match status" value="1"/>
</dbReference>
<evidence type="ECO:0000313" key="7">
    <source>
        <dbReference type="EMBL" id="ROV95118.1"/>
    </source>
</evidence>
<dbReference type="OrthoDB" id="109543at2759"/>
<dbReference type="SUPFAM" id="SSF54495">
    <property type="entry name" value="UBC-like"/>
    <property type="match status" value="1"/>
</dbReference>
<dbReference type="FunFam" id="3.10.110.10:FF:000107">
    <property type="entry name" value="Ubiquitin conjugating enzyme, putative"/>
    <property type="match status" value="1"/>
</dbReference>
<dbReference type="Proteomes" id="UP000284375">
    <property type="component" value="Unassembled WGS sequence"/>
</dbReference>